<name>A0AAU9JYW0_9CILI</name>
<dbReference type="Pfam" id="PF00112">
    <property type="entry name" value="Peptidase_C1"/>
    <property type="match status" value="1"/>
</dbReference>
<dbReference type="Gene3D" id="3.90.70.10">
    <property type="entry name" value="Cysteine proteinases"/>
    <property type="match status" value="1"/>
</dbReference>
<dbReference type="EMBL" id="CAJZBQ010000052">
    <property type="protein sequence ID" value="CAG9330686.1"/>
    <property type="molecule type" value="Genomic_DNA"/>
</dbReference>
<gene>
    <name evidence="5" type="ORF">BSTOLATCC_MIC52103</name>
</gene>
<dbReference type="InterPro" id="IPR013128">
    <property type="entry name" value="Peptidase_C1A"/>
</dbReference>
<keyword evidence="3" id="KW-0812">Transmembrane</keyword>
<protein>
    <recommendedName>
        <fullName evidence="4">Peptidase C1A papain C-terminal domain-containing protein</fullName>
    </recommendedName>
</protein>
<dbReference type="InterPro" id="IPR038765">
    <property type="entry name" value="Papain-like_cys_pep_sf"/>
</dbReference>
<proteinExistence type="inferred from homology"/>
<dbReference type="GO" id="GO:0008234">
    <property type="term" value="F:cysteine-type peptidase activity"/>
    <property type="evidence" value="ECO:0007669"/>
    <property type="project" value="InterPro"/>
</dbReference>
<dbReference type="SUPFAM" id="SSF54001">
    <property type="entry name" value="Cysteine proteinases"/>
    <property type="match status" value="1"/>
</dbReference>
<comment type="caution">
    <text evidence="5">The sequence shown here is derived from an EMBL/GenBank/DDBJ whole genome shotgun (WGS) entry which is preliminary data.</text>
</comment>
<keyword evidence="6" id="KW-1185">Reference proteome</keyword>
<keyword evidence="2" id="KW-0865">Zymogen</keyword>
<dbReference type="InterPro" id="IPR025660">
    <property type="entry name" value="Pept_his_AS"/>
</dbReference>
<dbReference type="SMART" id="SM00645">
    <property type="entry name" value="Pept_C1"/>
    <property type="match status" value="1"/>
</dbReference>
<keyword evidence="3" id="KW-1133">Transmembrane helix</keyword>
<dbReference type="CDD" id="cd02248">
    <property type="entry name" value="Peptidase_C1A"/>
    <property type="match status" value="1"/>
</dbReference>
<evidence type="ECO:0000259" key="4">
    <source>
        <dbReference type="SMART" id="SM00645"/>
    </source>
</evidence>
<dbReference type="PROSITE" id="PS00639">
    <property type="entry name" value="THIOL_PROTEASE_HIS"/>
    <property type="match status" value="1"/>
</dbReference>
<sequence>MKLYSLDKNWVNIRIWFIIKMIWILGAIVAQVLGAEEKEMSGLDQSKNNGLDYEVDIEIFNSPADYDNEKIPYSGYENEERLASYPSEWDWTVANAVTEVKNERGCNSSYIFAAVGAVESLLYLQGRTNGTLYEFSEQVILDCDKSATCKGGNISEPFNFMQTQGNVIEAFYPYEGNSYRCRFNLMPPDLLFNISGYRQIQPNNYSALYEAIRENPVAVFININSEEFFSYKSGIFNDSLCKVSPLNHAMLAVGYSENQFIRFKNSWGPDWGMDGYVLIGINNENESQGGSCGMLKYGLIPFV</sequence>
<dbReference type="GO" id="GO:0006508">
    <property type="term" value="P:proteolysis"/>
    <property type="evidence" value="ECO:0007669"/>
    <property type="project" value="InterPro"/>
</dbReference>
<accession>A0AAU9JYW0</accession>
<evidence type="ECO:0000256" key="1">
    <source>
        <dbReference type="ARBA" id="ARBA00008455"/>
    </source>
</evidence>
<dbReference type="PANTHER" id="PTHR12411">
    <property type="entry name" value="CYSTEINE PROTEASE FAMILY C1-RELATED"/>
    <property type="match status" value="1"/>
</dbReference>
<dbReference type="InterPro" id="IPR039417">
    <property type="entry name" value="Peptidase_C1A_papain-like"/>
</dbReference>
<dbReference type="InterPro" id="IPR000668">
    <property type="entry name" value="Peptidase_C1A_C"/>
</dbReference>
<evidence type="ECO:0000256" key="2">
    <source>
        <dbReference type="ARBA" id="ARBA00023145"/>
    </source>
</evidence>
<evidence type="ECO:0000313" key="6">
    <source>
        <dbReference type="Proteomes" id="UP001162131"/>
    </source>
</evidence>
<feature type="domain" description="Peptidase C1A papain C-terminal" evidence="4">
    <location>
        <begin position="85"/>
        <end position="302"/>
    </location>
</feature>
<feature type="transmembrane region" description="Helical" evidence="3">
    <location>
        <begin position="13"/>
        <end position="33"/>
    </location>
</feature>
<evidence type="ECO:0000256" key="3">
    <source>
        <dbReference type="SAM" id="Phobius"/>
    </source>
</evidence>
<dbReference type="Proteomes" id="UP001162131">
    <property type="component" value="Unassembled WGS sequence"/>
</dbReference>
<keyword evidence="3" id="KW-0472">Membrane</keyword>
<organism evidence="5 6">
    <name type="scientific">Blepharisma stoltei</name>
    <dbReference type="NCBI Taxonomy" id="1481888"/>
    <lineage>
        <taxon>Eukaryota</taxon>
        <taxon>Sar</taxon>
        <taxon>Alveolata</taxon>
        <taxon>Ciliophora</taxon>
        <taxon>Postciliodesmatophora</taxon>
        <taxon>Heterotrichea</taxon>
        <taxon>Heterotrichida</taxon>
        <taxon>Blepharismidae</taxon>
        <taxon>Blepharisma</taxon>
    </lineage>
</organism>
<evidence type="ECO:0000313" key="5">
    <source>
        <dbReference type="EMBL" id="CAG9330686.1"/>
    </source>
</evidence>
<dbReference type="AlphaFoldDB" id="A0AAU9JYW0"/>
<reference evidence="5" key="1">
    <citation type="submission" date="2021-09" db="EMBL/GenBank/DDBJ databases">
        <authorList>
            <consortium name="AG Swart"/>
            <person name="Singh M."/>
            <person name="Singh A."/>
            <person name="Seah K."/>
            <person name="Emmerich C."/>
        </authorList>
    </citation>
    <scope>NUCLEOTIDE SEQUENCE</scope>
    <source>
        <strain evidence="5">ATCC30299</strain>
    </source>
</reference>
<comment type="similarity">
    <text evidence="1">Belongs to the peptidase C1 family.</text>
</comment>